<evidence type="ECO:0000256" key="1">
    <source>
        <dbReference type="ARBA" id="ARBA00006484"/>
    </source>
</evidence>
<evidence type="ECO:0000313" key="5">
    <source>
        <dbReference type="Proteomes" id="UP000584867"/>
    </source>
</evidence>
<dbReference type="InterPro" id="IPR020904">
    <property type="entry name" value="Sc_DH/Rdtase_CS"/>
</dbReference>
<dbReference type="AlphaFoldDB" id="A0A7W8EBC8"/>
<dbReference type="InterPro" id="IPR036291">
    <property type="entry name" value="NAD(P)-bd_dom_sf"/>
</dbReference>
<evidence type="ECO:0000256" key="3">
    <source>
        <dbReference type="RuleBase" id="RU000363"/>
    </source>
</evidence>
<comment type="caution">
    <text evidence="4">The sequence shown here is derived from an EMBL/GenBank/DDBJ whole genome shotgun (WGS) entry which is preliminary data.</text>
</comment>
<dbReference type="PANTHER" id="PTHR43669:SF3">
    <property type="entry name" value="ALCOHOL DEHYDROGENASE, PUTATIVE (AFU_ORTHOLOGUE AFUA_3G03445)-RELATED"/>
    <property type="match status" value="1"/>
</dbReference>
<organism evidence="4 5">
    <name type="scientific">Granulicella mallensis</name>
    <dbReference type="NCBI Taxonomy" id="940614"/>
    <lineage>
        <taxon>Bacteria</taxon>
        <taxon>Pseudomonadati</taxon>
        <taxon>Acidobacteriota</taxon>
        <taxon>Terriglobia</taxon>
        <taxon>Terriglobales</taxon>
        <taxon>Acidobacteriaceae</taxon>
        <taxon>Granulicella</taxon>
    </lineage>
</organism>
<keyword evidence="2 4" id="KW-0560">Oxidoreductase</keyword>
<proteinExistence type="inferred from homology"/>
<name>A0A7W8EBC8_9BACT</name>
<evidence type="ECO:0000313" key="4">
    <source>
        <dbReference type="EMBL" id="MBB5065596.1"/>
    </source>
</evidence>
<dbReference type="SUPFAM" id="SSF51735">
    <property type="entry name" value="NAD(P)-binding Rossmann-fold domains"/>
    <property type="match status" value="1"/>
</dbReference>
<comment type="similarity">
    <text evidence="1 3">Belongs to the short-chain dehydrogenases/reductases (SDR) family.</text>
</comment>
<dbReference type="EC" id="1.-.-.-" evidence="4"/>
<dbReference type="PANTHER" id="PTHR43669">
    <property type="entry name" value="5-KETO-D-GLUCONATE 5-REDUCTASE"/>
    <property type="match status" value="1"/>
</dbReference>
<reference evidence="4 5" key="1">
    <citation type="submission" date="2020-08" db="EMBL/GenBank/DDBJ databases">
        <title>Genomic Encyclopedia of Type Strains, Phase IV (KMG-V): Genome sequencing to study the core and pangenomes of soil and plant-associated prokaryotes.</title>
        <authorList>
            <person name="Whitman W."/>
        </authorList>
    </citation>
    <scope>NUCLEOTIDE SEQUENCE [LARGE SCALE GENOMIC DNA]</scope>
    <source>
        <strain evidence="4 5">X5P3</strain>
    </source>
</reference>
<dbReference type="PRINTS" id="PR00081">
    <property type="entry name" value="GDHRDH"/>
</dbReference>
<dbReference type="PROSITE" id="PS00061">
    <property type="entry name" value="ADH_SHORT"/>
    <property type="match status" value="1"/>
</dbReference>
<protein>
    <submittedName>
        <fullName evidence="4">Putative oxidoreductase</fullName>
        <ecNumber evidence="4">1.-.-.-</ecNumber>
    </submittedName>
</protein>
<dbReference type="Gene3D" id="3.40.50.720">
    <property type="entry name" value="NAD(P)-binding Rossmann-like Domain"/>
    <property type="match status" value="1"/>
</dbReference>
<dbReference type="PRINTS" id="PR00080">
    <property type="entry name" value="SDRFAMILY"/>
</dbReference>
<dbReference type="Proteomes" id="UP000584867">
    <property type="component" value="Unassembled WGS sequence"/>
</dbReference>
<evidence type="ECO:0000256" key="2">
    <source>
        <dbReference type="ARBA" id="ARBA00023002"/>
    </source>
</evidence>
<dbReference type="Pfam" id="PF00106">
    <property type="entry name" value="adh_short"/>
    <property type="match status" value="1"/>
</dbReference>
<dbReference type="EMBL" id="JACHIO010000018">
    <property type="protein sequence ID" value="MBB5065596.1"/>
    <property type="molecule type" value="Genomic_DNA"/>
</dbReference>
<accession>A0A7W8EBC8</accession>
<dbReference type="GO" id="GO:0016491">
    <property type="term" value="F:oxidoreductase activity"/>
    <property type="evidence" value="ECO:0007669"/>
    <property type="project" value="UniProtKB-KW"/>
</dbReference>
<dbReference type="InterPro" id="IPR002347">
    <property type="entry name" value="SDR_fam"/>
</dbReference>
<gene>
    <name evidence="4" type="ORF">HDF15_003965</name>
</gene>
<dbReference type="RefSeq" id="WP_184258434.1">
    <property type="nucleotide sequence ID" value="NZ_JACHIO010000018.1"/>
</dbReference>
<sequence length="254" mass="26732">MNTTGNTIFITGGGSGIGRGLAEAFHKLGNKVIIGGRRESVLAATAAANPGMEFIVFDAASPESITAGAAELTRRFPALNVVINNAGVQWQHNFATEATLNEANVASEIDINILGVLRVSSTFLPHLKQQAAATIINVTSGLAFTPMAVYPVYCATKAFVHSFSMSLRHQLRETTVRVVELAPPWVGTELAAAQPEQADHGEMKPMPLADFIAGAMEALATDGVELLIANARFLHDSAVAPQAAEVFAMVNGAH</sequence>